<proteinExistence type="predicted"/>
<protein>
    <submittedName>
        <fullName evidence="1">Uncharacterized protein</fullName>
    </submittedName>
</protein>
<dbReference type="Proteomes" id="UP001567538">
    <property type="component" value="Unassembled WGS sequence"/>
</dbReference>
<dbReference type="PANTHER" id="PTHR36038:SF3">
    <property type="entry name" value="OVATE FAMILY PROTEIN"/>
    <property type="match status" value="1"/>
</dbReference>
<name>A0ABD1I8Y7_SALDI</name>
<dbReference type="PANTHER" id="PTHR36038">
    <property type="entry name" value="OS06G0102750 PROTEIN"/>
    <property type="match status" value="1"/>
</dbReference>
<sequence>MQILQWLLKIAAQEAPRIAAPIHKKTLQKRKKKTSENKVIPIAGLSDQSWSCNELADSDKTTTKKTKAVSRMKELLKRAVNRKKGGLKQVDSDVDSPKMRFRDDEIENWITTDSEFVVLELSPTTSSCGCR</sequence>
<accession>A0ABD1I8Y7</accession>
<dbReference type="AlphaFoldDB" id="A0ABD1I8Y7"/>
<reference evidence="1 2" key="1">
    <citation type="submission" date="2024-06" db="EMBL/GenBank/DDBJ databases">
        <title>A chromosome level genome sequence of Diviner's sage (Salvia divinorum).</title>
        <authorList>
            <person name="Ford S.A."/>
            <person name="Ro D.-K."/>
            <person name="Ness R.W."/>
            <person name="Phillips M.A."/>
        </authorList>
    </citation>
    <scope>NUCLEOTIDE SEQUENCE [LARGE SCALE GENOMIC DNA]</scope>
    <source>
        <strain evidence="1">SAF-2024a</strain>
        <tissue evidence="1">Leaf</tissue>
    </source>
</reference>
<evidence type="ECO:0000313" key="1">
    <source>
        <dbReference type="EMBL" id="KAL1565183.1"/>
    </source>
</evidence>
<evidence type="ECO:0000313" key="2">
    <source>
        <dbReference type="Proteomes" id="UP001567538"/>
    </source>
</evidence>
<dbReference type="EMBL" id="JBEAFC010000003">
    <property type="protein sequence ID" value="KAL1565183.1"/>
    <property type="molecule type" value="Genomic_DNA"/>
</dbReference>
<keyword evidence="2" id="KW-1185">Reference proteome</keyword>
<organism evidence="1 2">
    <name type="scientific">Salvia divinorum</name>
    <name type="common">Maria pastora</name>
    <name type="synonym">Diviner's sage</name>
    <dbReference type="NCBI Taxonomy" id="28513"/>
    <lineage>
        <taxon>Eukaryota</taxon>
        <taxon>Viridiplantae</taxon>
        <taxon>Streptophyta</taxon>
        <taxon>Embryophyta</taxon>
        <taxon>Tracheophyta</taxon>
        <taxon>Spermatophyta</taxon>
        <taxon>Magnoliopsida</taxon>
        <taxon>eudicotyledons</taxon>
        <taxon>Gunneridae</taxon>
        <taxon>Pentapetalae</taxon>
        <taxon>asterids</taxon>
        <taxon>lamiids</taxon>
        <taxon>Lamiales</taxon>
        <taxon>Lamiaceae</taxon>
        <taxon>Nepetoideae</taxon>
        <taxon>Mentheae</taxon>
        <taxon>Salviinae</taxon>
        <taxon>Salvia</taxon>
        <taxon>Salvia subgen. Calosphace</taxon>
    </lineage>
</organism>
<comment type="caution">
    <text evidence="1">The sequence shown here is derived from an EMBL/GenBank/DDBJ whole genome shotgun (WGS) entry which is preliminary data.</text>
</comment>
<gene>
    <name evidence="1" type="ORF">AAHA92_07433</name>
</gene>